<dbReference type="GO" id="GO:0005762">
    <property type="term" value="C:mitochondrial large ribosomal subunit"/>
    <property type="evidence" value="ECO:0007669"/>
    <property type="project" value="TreeGrafter"/>
</dbReference>
<dbReference type="InterPro" id="IPR020084">
    <property type="entry name" value="NUDIX_hydrolase_CS"/>
</dbReference>
<keyword evidence="4" id="KW-1185">Reference proteome</keyword>
<feature type="domain" description="Nudix hydrolase" evidence="2">
    <location>
        <begin position="11"/>
        <end position="139"/>
    </location>
</feature>
<dbReference type="OrthoDB" id="414075at2759"/>
<dbReference type="InterPro" id="IPR015797">
    <property type="entry name" value="NUDIX_hydrolase-like_dom_sf"/>
</dbReference>
<dbReference type="PROSITE" id="PS51462">
    <property type="entry name" value="NUDIX"/>
    <property type="match status" value="1"/>
</dbReference>
<evidence type="ECO:0000256" key="1">
    <source>
        <dbReference type="ARBA" id="ARBA00022801"/>
    </source>
</evidence>
<gene>
    <name evidence="3" type="ORF">MAM1_0185d07510</name>
</gene>
<dbReference type="AlphaFoldDB" id="A0A0C9LW69"/>
<evidence type="ECO:0000313" key="3">
    <source>
        <dbReference type="EMBL" id="GAN08005.1"/>
    </source>
</evidence>
<dbReference type="Gene3D" id="3.90.79.10">
    <property type="entry name" value="Nucleoside Triphosphate Pyrophosphohydrolase"/>
    <property type="match status" value="1"/>
</dbReference>
<dbReference type="GO" id="GO:0016787">
    <property type="term" value="F:hydrolase activity"/>
    <property type="evidence" value="ECO:0007669"/>
    <property type="project" value="UniProtKB-KW"/>
</dbReference>
<sequence>MSSIAKQQIGEVYRAVSGIVLRRLPLKEARSPTTDLKDTFRKPNEILYLLVKKPRKHHAYQFPQGGQDSGETASEAALRELREECGSSLKVKLIDESPVGTYQYKFPPKFNRWDQSVGAKVILRCNELLYYISLIYMCV</sequence>
<organism evidence="3">
    <name type="scientific">Mucor ambiguus</name>
    <dbReference type="NCBI Taxonomy" id="91626"/>
    <lineage>
        <taxon>Eukaryota</taxon>
        <taxon>Fungi</taxon>
        <taxon>Fungi incertae sedis</taxon>
        <taxon>Mucoromycota</taxon>
        <taxon>Mucoromycotina</taxon>
        <taxon>Mucoromycetes</taxon>
        <taxon>Mucorales</taxon>
        <taxon>Mucorineae</taxon>
        <taxon>Mucoraceae</taxon>
        <taxon>Mucor</taxon>
    </lineage>
</organism>
<dbReference type="EMBL" id="DF836474">
    <property type="protein sequence ID" value="GAN08005.1"/>
    <property type="molecule type" value="Genomic_DNA"/>
</dbReference>
<evidence type="ECO:0000313" key="4">
    <source>
        <dbReference type="Proteomes" id="UP000053815"/>
    </source>
</evidence>
<accession>A0A0C9LW69</accession>
<dbReference type="STRING" id="91626.A0A0C9LW69"/>
<dbReference type="PANTHER" id="PTHR13124:SF12">
    <property type="entry name" value="LARGE RIBOSOMAL SUBUNIT PROTEIN ML46"/>
    <property type="match status" value="1"/>
</dbReference>
<dbReference type="GO" id="GO:0003735">
    <property type="term" value="F:structural constituent of ribosome"/>
    <property type="evidence" value="ECO:0007669"/>
    <property type="project" value="InterPro"/>
</dbReference>
<dbReference type="SUPFAM" id="SSF55811">
    <property type="entry name" value="Nudix"/>
    <property type="match status" value="1"/>
</dbReference>
<dbReference type="Pfam" id="PF00293">
    <property type="entry name" value="NUDIX"/>
    <property type="match status" value="1"/>
</dbReference>
<dbReference type="PROSITE" id="PS00893">
    <property type="entry name" value="NUDIX_BOX"/>
    <property type="match status" value="1"/>
</dbReference>
<proteinExistence type="predicted"/>
<protein>
    <recommendedName>
        <fullName evidence="2">Nudix hydrolase domain-containing protein</fullName>
    </recommendedName>
</protein>
<dbReference type="Proteomes" id="UP000053815">
    <property type="component" value="Unassembled WGS sequence"/>
</dbReference>
<keyword evidence="1" id="KW-0378">Hydrolase</keyword>
<dbReference type="InterPro" id="IPR000086">
    <property type="entry name" value="NUDIX_hydrolase_dom"/>
</dbReference>
<dbReference type="PANTHER" id="PTHR13124">
    <property type="entry name" value="39S RIBOSOMAL PROTEIN L46, MITOCHONDRIAL PRECURSOR-RELATED"/>
    <property type="match status" value="1"/>
</dbReference>
<name>A0A0C9LW69_9FUNG</name>
<evidence type="ECO:0000259" key="2">
    <source>
        <dbReference type="PROSITE" id="PS51462"/>
    </source>
</evidence>
<dbReference type="InterPro" id="IPR040008">
    <property type="entry name" value="Ribosomal_mL46"/>
</dbReference>
<reference evidence="3" key="1">
    <citation type="submission" date="2014-09" db="EMBL/GenBank/DDBJ databases">
        <title>Draft genome sequence of an oleaginous Mucoromycotina fungus Mucor ambiguus NBRC6742.</title>
        <authorList>
            <person name="Takeda I."/>
            <person name="Yamane N."/>
            <person name="Morita T."/>
            <person name="Tamano K."/>
            <person name="Machida M."/>
            <person name="Baker S."/>
            <person name="Koike H."/>
        </authorList>
    </citation>
    <scope>NUCLEOTIDE SEQUENCE</scope>
    <source>
        <strain evidence="3">NBRC 6742</strain>
    </source>
</reference>